<evidence type="ECO:0000259" key="2">
    <source>
        <dbReference type="PROSITE" id="PS50966"/>
    </source>
</evidence>
<name>A0A7K0DR10_9NOCA</name>
<keyword evidence="1" id="KW-0863">Zinc-finger</keyword>
<accession>A0A7K0DR10</accession>
<dbReference type="Pfam" id="PF04434">
    <property type="entry name" value="SWIM"/>
    <property type="match status" value="1"/>
</dbReference>
<keyword evidence="1" id="KW-0479">Metal-binding</keyword>
<dbReference type="GO" id="GO:0008270">
    <property type="term" value="F:zinc ion binding"/>
    <property type="evidence" value="ECO:0007669"/>
    <property type="project" value="UniProtKB-KW"/>
</dbReference>
<evidence type="ECO:0000313" key="4">
    <source>
        <dbReference type="Proteomes" id="UP000431401"/>
    </source>
</evidence>
<dbReference type="Proteomes" id="UP000431401">
    <property type="component" value="Unassembled WGS sequence"/>
</dbReference>
<dbReference type="InterPro" id="IPR007527">
    <property type="entry name" value="Znf_SWIM"/>
</dbReference>
<organism evidence="3 4">
    <name type="scientific">Nocardia aurantia</name>
    <dbReference type="NCBI Taxonomy" id="2585199"/>
    <lineage>
        <taxon>Bacteria</taxon>
        <taxon>Bacillati</taxon>
        <taxon>Actinomycetota</taxon>
        <taxon>Actinomycetes</taxon>
        <taxon>Mycobacteriales</taxon>
        <taxon>Nocardiaceae</taxon>
        <taxon>Nocardia</taxon>
    </lineage>
</organism>
<dbReference type="RefSeq" id="WP_153343958.1">
    <property type="nucleotide sequence ID" value="NZ_WEGI01000008.1"/>
</dbReference>
<protein>
    <recommendedName>
        <fullName evidence="2">SWIM-type domain-containing protein</fullName>
    </recommendedName>
</protein>
<dbReference type="EMBL" id="WEGI01000008">
    <property type="protein sequence ID" value="MQY28161.1"/>
    <property type="molecule type" value="Genomic_DNA"/>
</dbReference>
<comment type="caution">
    <text evidence="3">The sequence shown here is derived from an EMBL/GenBank/DDBJ whole genome shotgun (WGS) entry which is preliminary data.</text>
</comment>
<keyword evidence="1" id="KW-0862">Zinc</keyword>
<dbReference type="InterPro" id="IPR043746">
    <property type="entry name" value="DUF5691"/>
</dbReference>
<dbReference type="OrthoDB" id="9816340at2"/>
<evidence type="ECO:0000256" key="1">
    <source>
        <dbReference type="PROSITE-ProRule" id="PRU00325"/>
    </source>
</evidence>
<feature type="domain" description="SWIM-type" evidence="2">
    <location>
        <begin position="60"/>
        <end position="93"/>
    </location>
</feature>
<sequence>MTTTATGVDTMSWTADRIAALAPDGASLIAARALRGKWSGTGRHRAALWGLCEGSGSTPYRTIIDLDGPAYRCSCPSRKFPCKHALALLLAWSEGIVPEAAAPADFAAEWLAARATRAAKPVAAVDRTPRPGTAEQRRSRVAAGLADLDVWLCDQVRTGLAQSDRSFRAFETVAARMVDAQAPGVAAALRQLPRAVVRPDWPVLLLREFGRLHLLAAAHRRLDELAPGLAASVRTHVGYPATAEFVRAQPPVRDRWMVLGQRQSEEDRLHTRRVWLRGRESGRWATIVDHNFGSPVFPPDMPLPGTMLDADLHFHPAAAPLRAVWGTRHDVAEPFTTVPAARGDRAGGIETALREHAVALGADPWLRAWPVLLPEVVPMVTENDWYVRESDGRALRLARFADAPWSLLGVSGGHPVTVIGEWTADGLVPVSVFTAGDIVGITADPVSGAPGDTSADPMSTALLGTARRGVRTVDLPPPVAVAAQRFSGDPAAVLLDIAVVHDLFTRGAVRPESVPAPEPAADDDRPVLPQAAAARLAELLTGGSPFLPEWFEAAERPAFRAPDALTGLVLDHARTRTELRESLLRLAGTRGAWLAGHNPAWRALVRGAPDATGVWSHGRAAERRAWLTALRARDPRRALETLTDSWRREPGPVRAELLAVLVDGLTLADEPLLESALDDTRSEVRLMAAELLGRLPDSAFGRRMELRAARWLPLTYGQLSVRIPPEPDASARRDGLAARPTGTGYRLGGLSDGRAERLHRLVAATPLRYWESLSLGPVTLPEVELDDGMLEPWLAGLAEAALAQRDIAWATALFDLFGRAPTLGPTVEVRRELFALLPADDRLRRLRGLDSSWLAELELLIPAVPRPWPLPLAEHVIRLLLDRGHLATARPGAPGLSPVSYRSLFHAAAVNFPTEAAAAVTVAARRCGDPQWERAFDHLADDLTRRKTMLEELR</sequence>
<gene>
    <name evidence="3" type="ORF">NRB56_37440</name>
</gene>
<reference evidence="3 4" key="1">
    <citation type="submission" date="2019-10" db="EMBL/GenBank/DDBJ databases">
        <title>Nocardia macrotermitis sp. nov. and Nocardia aurantia sp. nov., isolated from the gut of fungus growing-termite Macrotermes natalensis.</title>
        <authorList>
            <person name="Benndorf R."/>
            <person name="Schwitalla J."/>
            <person name="Martin K."/>
            <person name="De Beer W."/>
            <person name="Kaster A.-K."/>
            <person name="Vollmers J."/>
            <person name="Poulsen M."/>
            <person name="Beemelmanns C."/>
        </authorList>
    </citation>
    <scope>NUCLEOTIDE SEQUENCE [LARGE SCALE GENOMIC DNA]</scope>
    <source>
        <strain evidence="3 4">RB56</strain>
    </source>
</reference>
<keyword evidence="4" id="KW-1185">Reference proteome</keyword>
<dbReference type="Pfam" id="PF18944">
    <property type="entry name" value="DUF5691"/>
    <property type="match status" value="1"/>
</dbReference>
<evidence type="ECO:0000313" key="3">
    <source>
        <dbReference type="EMBL" id="MQY28161.1"/>
    </source>
</evidence>
<dbReference type="AlphaFoldDB" id="A0A7K0DR10"/>
<dbReference type="PROSITE" id="PS50966">
    <property type="entry name" value="ZF_SWIM"/>
    <property type="match status" value="1"/>
</dbReference>
<proteinExistence type="predicted"/>